<comment type="caution">
    <text evidence="8">The sequence shown here is derived from an EMBL/GenBank/DDBJ whole genome shotgun (WGS) entry which is preliminary data.</text>
</comment>
<proteinExistence type="predicted"/>
<dbReference type="Gene3D" id="1.20.1250.20">
    <property type="entry name" value="MFS general substrate transporter like domains"/>
    <property type="match status" value="1"/>
</dbReference>
<dbReference type="InterPro" id="IPR020846">
    <property type="entry name" value="MFS_dom"/>
</dbReference>
<dbReference type="Pfam" id="PF07690">
    <property type="entry name" value="MFS_1"/>
    <property type="match status" value="1"/>
</dbReference>
<keyword evidence="5 6" id="KW-0472">Membrane</keyword>
<dbReference type="Proteomes" id="UP000490386">
    <property type="component" value="Unassembled WGS sequence"/>
</dbReference>
<dbReference type="CDD" id="cd17324">
    <property type="entry name" value="MFS_NepI_like"/>
    <property type="match status" value="1"/>
</dbReference>
<evidence type="ECO:0000256" key="5">
    <source>
        <dbReference type="ARBA" id="ARBA00023136"/>
    </source>
</evidence>
<evidence type="ECO:0000256" key="6">
    <source>
        <dbReference type="SAM" id="Phobius"/>
    </source>
</evidence>
<gene>
    <name evidence="8" type="ORF">F8O03_03460</name>
</gene>
<evidence type="ECO:0000256" key="2">
    <source>
        <dbReference type="ARBA" id="ARBA00022475"/>
    </source>
</evidence>
<comment type="subcellular location">
    <subcellularLocation>
        <location evidence="1">Cell membrane</location>
        <topology evidence="1">Multi-pass membrane protein</topology>
    </subcellularLocation>
</comment>
<feature type="transmembrane region" description="Helical" evidence="6">
    <location>
        <begin position="268"/>
        <end position="287"/>
    </location>
</feature>
<feature type="transmembrane region" description="Helical" evidence="6">
    <location>
        <begin position="99"/>
        <end position="121"/>
    </location>
</feature>
<dbReference type="SUPFAM" id="SSF103473">
    <property type="entry name" value="MFS general substrate transporter"/>
    <property type="match status" value="1"/>
</dbReference>
<reference evidence="8 9" key="1">
    <citation type="submission" date="2019-09" db="EMBL/GenBank/DDBJ databases">
        <title>Phylogeny of genus Pseudoclavibacter and closely related genus.</title>
        <authorList>
            <person name="Li Y."/>
        </authorList>
    </citation>
    <scope>NUCLEOTIDE SEQUENCE [LARGE SCALE GENOMIC DNA]</scope>
    <source>
        <strain evidence="8 9">THG-MD12</strain>
    </source>
</reference>
<evidence type="ECO:0000256" key="1">
    <source>
        <dbReference type="ARBA" id="ARBA00004651"/>
    </source>
</evidence>
<evidence type="ECO:0000259" key="7">
    <source>
        <dbReference type="PROSITE" id="PS50850"/>
    </source>
</evidence>
<name>A0A7J5B5G9_9MICO</name>
<evidence type="ECO:0000256" key="3">
    <source>
        <dbReference type="ARBA" id="ARBA00022692"/>
    </source>
</evidence>
<feature type="transmembrane region" description="Helical" evidence="6">
    <location>
        <begin position="40"/>
        <end position="62"/>
    </location>
</feature>
<evidence type="ECO:0000313" key="9">
    <source>
        <dbReference type="Proteomes" id="UP000490386"/>
    </source>
</evidence>
<dbReference type="PANTHER" id="PTHR43124">
    <property type="entry name" value="PURINE EFFLUX PUMP PBUE"/>
    <property type="match status" value="1"/>
</dbReference>
<dbReference type="OrthoDB" id="9814237at2"/>
<dbReference type="RefSeq" id="WP_151422369.1">
    <property type="nucleotide sequence ID" value="NZ_WBJX01000001.1"/>
</dbReference>
<sequence>MPFALFLLALAVFVMGTSEFMLAGLLPALAADLDVTIGVAGLLTSAFAIGMVVGAPLMAAFARRLPPRAVLLSCLLVFAACHVIGAVTDDFPVLLATRVLSALANAGFLAVALATAATLVPSDRKGRAVAILLAGTTLATIAGVPGGALLGAAAGWRVTFWAIALLCIPAALGIMRGIPNRSVHPSPAPRLRVELGQLVTPRLLLAMTLGALINAGTFAAFTFLAPIVIGGPRLGEAWVPLVLVLFGVGSFVGVSIAGRLSDRHPGTVLAVGGALLFLGWIALALLASEPAALLALVFLQGVLAFGVGSTLITRVLYAAANAPTMGGSYATAALNLGAVAGPVLGILALETGAGDVGPVWTAAVLTALALGLAALRRRDLLGG</sequence>
<feature type="transmembrane region" description="Helical" evidence="6">
    <location>
        <begin position="128"/>
        <end position="152"/>
    </location>
</feature>
<evidence type="ECO:0000256" key="4">
    <source>
        <dbReference type="ARBA" id="ARBA00022989"/>
    </source>
</evidence>
<dbReference type="InterPro" id="IPR050189">
    <property type="entry name" value="MFS_Efflux_Transporters"/>
</dbReference>
<feature type="transmembrane region" description="Helical" evidence="6">
    <location>
        <begin position="237"/>
        <end position="256"/>
    </location>
</feature>
<evidence type="ECO:0000313" key="8">
    <source>
        <dbReference type="EMBL" id="KAB1639406.1"/>
    </source>
</evidence>
<dbReference type="EMBL" id="WBJX01000001">
    <property type="protein sequence ID" value="KAB1639406.1"/>
    <property type="molecule type" value="Genomic_DNA"/>
</dbReference>
<keyword evidence="4 6" id="KW-1133">Transmembrane helix</keyword>
<feature type="domain" description="Major facilitator superfamily (MFS) profile" evidence="7">
    <location>
        <begin position="4"/>
        <end position="381"/>
    </location>
</feature>
<dbReference type="InterPro" id="IPR036259">
    <property type="entry name" value="MFS_trans_sf"/>
</dbReference>
<dbReference type="GO" id="GO:0005886">
    <property type="term" value="C:plasma membrane"/>
    <property type="evidence" value="ECO:0007669"/>
    <property type="project" value="UniProtKB-SubCell"/>
</dbReference>
<keyword evidence="9" id="KW-1185">Reference proteome</keyword>
<feature type="transmembrane region" description="Helical" evidence="6">
    <location>
        <begin position="329"/>
        <end position="349"/>
    </location>
</feature>
<accession>A0A7J5B5G9</accession>
<organism evidence="8 9">
    <name type="scientific">Pseudoclavibacter terrae</name>
    <dbReference type="NCBI Taxonomy" id="1530195"/>
    <lineage>
        <taxon>Bacteria</taxon>
        <taxon>Bacillati</taxon>
        <taxon>Actinomycetota</taxon>
        <taxon>Actinomycetes</taxon>
        <taxon>Micrococcales</taxon>
        <taxon>Microbacteriaceae</taxon>
        <taxon>Pseudoclavibacter</taxon>
    </lineage>
</organism>
<dbReference type="PANTHER" id="PTHR43124:SF3">
    <property type="entry name" value="CHLORAMPHENICOL EFFLUX PUMP RV0191"/>
    <property type="match status" value="1"/>
</dbReference>
<feature type="transmembrane region" description="Helical" evidence="6">
    <location>
        <begin position="69"/>
        <end position="87"/>
    </location>
</feature>
<dbReference type="PROSITE" id="PS50850">
    <property type="entry name" value="MFS"/>
    <property type="match status" value="1"/>
</dbReference>
<dbReference type="AlphaFoldDB" id="A0A7J5B5G9"/>
<feature type="transmembrane region" description="Helical" evidence="6">
    <location>
        <begin position="293"/>
        <end position="317"/>
    </location>
</feature>
<dbReference type="NCBIfam" id="NF033135">
    <property type="entry name" value="cmx_cmrA"/>
    <property type="match status" value="1"/>
</dbReference>
<feature type="transmembrane region" description="Helical" evidence="6">
    <location>
        <begin position="158"/>
        <end position="178"/>
    </location>
</feature>
<keyword evidence="3 6" id="KW-0812">Transmembrane</keyword>
<keyword evidence="2" id="KW-1003">Cell membrane</keyword>
<dbReference type="InterPro" id="IPR011701">
    <property type="entry name" value="MFS"/>
</dbReference>
<feature type="transmembrane region" description="Helical" evidence="6">
    <location>
        <begin position="355"/>
        <end position="375"/>
    </location>
</feature>
<protein>
    <submittedName>
        <fullName evidence="8">MFS transporter</fullName>
    </submittedName>
</protein>
<dbReference type="GO" id="GO:0022857">
    <property type="term" value="F:transmembrane transporter activity"/>
    <property type="evidence" value="ECO:0007669"/>
    <property type="project" value="InterPro"/>
</dbReference>
<feature type="transmembrane region" description="Helical" evidence="6">
    <location>
        <begin position="199"/>
        <end position="225"/>
    </location>
</feature>